<dbReference type="Gene3D" id="3.30.70.1230">
    <property type="entry name" value="Nucleotide cyclase"/>
    <property type="match status" value="1"/>
</dbReference>
<feature type="transmembrane region" description="Helical" evidence="3">
    <location>
        <begin position="233"/>
        <end position="255"/>
    </location>
</feature>
<dbReference type="Pfam" id="PF00211">
    <property type="entry name" value="Guanylate_cyc"/>
    <property type="match status" value="1"/>
</dbReference>
<keyword evidence="3" id="KW-0812">Transmembrane</keyword>
<dbReference type="PROSITE" id="PS50125">
    <property type="entry name" value="GUANYLATE_CYCLASE_2"/>
    <property type="match status" value="1"/>
</dbReference>
<dbReference type="SUPFAM" id="SSF55073">
    <property type="entry name" value="Nucleotide cyclase"/>
    <property type="match status" value="1"/>
</dbReference>
<dbReference type="PANTHER" id="PTHR43081">
    <property type="entry name" value="ADENYLATE CYCLASE, TERMINAL-DIFFERENTIATION SPECIFIC-RELATED"/>
    <property type="match status" value="1"/>
</dbReference>
<dbReference type="PROSITE" id="PS51178">
    <property type="entry name" value="PASTA"/>
    <property type="match status" value="1"/>
</dbReference>
<dbReference type="RefSeq" id="WP_184202142.1">
    <property type="nucleotide sequence ID" value="NZ_JACHGW010000004.1"/>
</dbReference>
<evidence type="ECO:0000313" key="6">
    <source>
        <dbReference type="EMBL" id="MBB6052672.1"/>
    </source>
</evidence>
<comment type="caution">
    <text evidence="6">The sequence shown here is derived from an EMBL/GenBank/DDBJ whole genome shotgun (WGS) entry which is preliminary data.</text>
</comment>
<evidence type="ECO:0000259" key="5">
    <source>
        <dbReference type="PROSITE" id="PS51178"/>
    </source>
</evidence>
<evidence type="ECO:0000313" key="7">
    <source>
        <dbReference type="Proteomes" id="UP000520814"/>
    </source>
</evidence>
<keyword evidence="7" id="KW-1185">Reference proteome</keyword>
<reference evidence="6 7" key="1">
    <citation type="submission" date="2020-08" db="EMBL/GenBank/DDBJ databases">
        <title>Genomic Encyclopedia of Type Strains, Phase IV (KMG-IV): sequencing the most valuable type-strain genomes for metagenomic binning, comparative biology and taxonomic classification.</title>
        <authorList>
            <person name="Goeker M."/>
        </authorList>
    </citation>
    <scope>NUCLEOTIDE SEQUENCE [LARGE SCALE GENOMIC DNA]</scope>
    <source>
        <strain evidence="6 7">DSM 23562</strain>
    </source>
</reference>
<proteinExistence type="inferred from homology"/>
<dbReference type="GO" id="GO:0006171">
    <property type="term" value="P:cAMP biosynthetic process"/>
    <property type="evidence" value="ECO:0007669"/>
    <property type="project" value="TreeGrafter"/>
</dbReference>
<comment type="similarity">
    <text evidence="1">Belongs to the adenylyl cyclase class-3 family.</text>
</comment>
<dbReference type="Gene3D" id="3.30.10.20">
    <property type="match status" value="1"/>
</dbReference>
<evidence type="ECO:0000256" key="3">
    <source>
        <dbReference type="SAM" id="Phobius"/>
    </source>
</evidence>
<feature type="domain" description="Guanylate cyclase" evidence="4">
    <location>
        <begin position="13"/>
        <end position="138"/>
    </location>
</feature>
<feature type="compositionally biased region" description="Low complexity" evidence="2">
    <location>
        <begin position="296"/>
        <end position="310"/>
    </location>
</feature>
<sequence>MSLSEIQPRRTAHTLFVDFVGYSRLSADSQAAVQVALQNLVYNLPAFIAARNDGQLMVRKTGDGMAIVFFQDVEFPLAAAVALDEVLKHQATSLRDQVGANFRLRMGVHSGPVVIVDEDGDGIMDVAGEGINTAQRVMDCGDQGHILVSGPVFNLVEEKPHWKSLLHDLGIVRVKHDELVHLYSLHGIRPDGTTIGYEALPRKVYESRERAREQAEQEAARTQEENRSTVTGYALRAALLLGALVLLGSLLFMVWRHSTLDSKEVQHVADVIRKNKEEKERKNQPPTPEPKPIVVATPTPGPASTSPETSAMVEADVPSIVGLPRADAEKALAAVKLTLALSEKSPEVQNPTVAPGTVLSQFPIPGKQFVRGGTVYVSLAVGGQVAPTPAPAGEQSAFTGVLVDARSFPQLANSASIGLFGPNDVALYTSSGATNDELQAVQAVGINPLRITAQQAGAQGVGLAAEDVEKLRTLPDSVRAKTVVLRP</sequence>
<keyword evidence="3" id="KW-0472">Membrane</keyword>
<accession>A0A7W9STQ0</accession>
<organism evidence="6 7">
    <name type="scientific">Armatimonas rosea</name>
    <dbReference type="NCBI Taxonomy" id="685828"/>
    <lineage>
        <taxon>Bacteria</taxon>
        <taxon>Bacillati</taxon>
        <taxon>Armatimonadota</taxon>
        <taxon>Armatimonadia</taxon>
        <taxon>Armatimonadales</taxon>
        <taxon>Armatimonadaceae</taxon>
        <taxon>Armatimonas</taxon>
    </lineage>
</organism>
<dbReference type="InterPro" id="IPR005543">
    <property type="entry name" value="PASTA_dom"/>
</dbReference>
<name>A0A7W9STQ0_ARMRO</name>
<dbReference type="Proteomes" id="UP000520814">
    <property type="component" value="Unassembled WGS sequence"/>
</dbReference>
<protein>
    <submittedName>
        <fullName evidence="6">Class 3 adenylate cyclase</fullName>
    </submittedName>
</protein>
<dbReference type="CDD" id="cd07302">
    <property type="entry name" value="CHD"/>
    <property type="match status" value="1"/>
</dbReference>
<dbReference type="PANTHER" id="PTHR43081:SF19">
    <property type="entry name" value="PH-SENSITIVE ADENYLATE CYCLASE RV1264"/>
    <property type="match status" value="1"/>
</dbReference>
<feature type="region of interest" description="Disordered" evidence="2">
    <location>
        <begin position="208"/>
        <end position="227"/>
    </location>
</feature>
<dbReference type="GO" id="GO:0035556">
    <property type="term" value="P:intracellular signal transduction"/>
    <property type="evidence" value="ECO:0007669"/>
    <property type="project" value="InterPro"/>
</dbReference>
<dbReference type="Pfam" id="PF03793">
    <property type="entry name" value="PASTA"/>
    <property type="match status" value="1"/>
</dbReference>
<dbReference type="InterPro" id="IPR001054">
    <property type="entry name" value="A/G_cyclase"/>
</dbReference>
<dbReference type="InterPro" id="IPR029787">
    <property type="entry name" value="Nucleotide_cyclase"/>
</dbReference>
<keyword evidence="3" id="KW-1133">Transmembrane helix</keyword>
<evidence type="ECO:0000256" key="2">
    <source>
        <dbReference type="SAM" id="MobiDB-lite"/>
    </source>
</evidence>
<dbReference type="CDD" id="cd06577">
    <property type="entry name" value="PASTA_pknB"/>
    <property type="match status" value="1"/>
</dbReference>
<feature type="region of interest" description="Disordered" evidence="2">
    <location>
        <begin position="274"/>
        <end position="310"/>
    </location>
</feature>
<evidence type="ECO:0000256" key="1">
    <source>
        <dbReference type="ARBA" id="ARBA00005381"/>
    </source>
</evidence>
<gene>
    <name evidence="6" type="ORF">HNQ39_004493</name>
</gene>
<dbReference type="GO" id="GO:0004016">
    <property type="term" value="F:adenylate cyclase activity"/>
    <property type="evidence" value="ECO:0007669"/>
    <property type="project" value="UniProtKB-ARBA"/>
</dbReference>
<feature type="domain" description="PASTA" evidence="5">
    <location>
        <begin position="306"/>
        <end position="381"/>
    </location>
</feature>
<feature type="compositionally biased region" description="Basic and acidic residues" evidence="2">
    <location>
        <begin position="274"/>
        <end position="283"/>
    </location>
</feature>
<dbReference type="EMBL" id="JACHGW010000004">
    <property type="protein sequence ID" value="MBB6052672.1"/>
    <property type="molecule type" value="Genomic_DNA"/>
</dbReference>
<dbReference type="AlphaFoldDB" id="A0A7W9STQ0"/>
<evidence type="ECO:0000259" key="4">
    <source>
        <dbReference type="PROSITE" id="PS50125"/>
    </source>
</evidence>
<dbReference type="InterPro" id="IPR050697">
    <property type="entry name" value="Adenylyl/Guanylyl_Cyclase_3/4"/>
</dbReference>